<feature type="transmembrane region" description="Helical" evidence="1">
    <location>
        <begin position="6"/>
        <end position="27"/>
    </location>
</feature>
<reference evidence="2 3" key="1">
    <citation type="journal article" date="2020" name="ISME J.">
        <title>Comparative genomics reveals insights into cyanobacterial evolution and habitat adaptation.</title>
        <authorList>
            <person name="Chen M.Y."/>
            <person name="Teng W.K."/>
            <person name="Zhao L."/>
            <person name="Hu C.X."/>
            <person name="Zhou Y.K."/>
            <person name="Han B.P."/>
            <person name="Song L.R."/>
            <person name="Shu W.S."/>
        </authorList>
    </citation>
    <scope>NUCLEOTIDE SEQUENCE [LARGE SCALE GENOMIC DNA]</scope>
    <source>
        <strain evidence="2 3">FACHB-288</strain>
    </source>
</reference>
<dbReference type="EMBL" id="JACJQH010000010">
    <property type="protein sequence ID" value="MBD2195526.1"/>
    <property type="molecule type" value="Genomic_DNA"/>
</dbReference>
<gene>
    <name evidence="2" type="ORF">H6G24_08495</name>
</gene>
<dbReference type="Proteomes" id="UP000658514">
    <property type="component" value="Unassembled WGS sequence"/>
</dbReference>
<evidence type="ECO:0000313" key="2">
    <source>
        <dbReference type="EMBL" id="MBD2195526.1"/>
    </source>
</evidence>
<sequence length="50" mass="5803">MRYSIMLQVVASITLIFLGTAALFAWLQYRQVTDEITIQTPNSQRNIVMR</sequence>
<keyword evidence="1" id="KW-0472">Membrane</keyword>
<evidence type="ECO:0008006" key="4">
    <source>
        <dbReference type="Google" id="ProtNLM"/>
    </source>
</evidence>
<dbReference type="RefSeq" id="WP_190555554.1">
    <property type="nucleotide sequence ID" value="NZ_CAWPNO010000002.1"/>
</dbReference>
<keyword evidence="1" id="KW-0812">Transmembrane</keyword>
<evidence type="ECO:0000256" key="1">
    <source>
        <dbReference type="SAM" id="Phobius"/>
    </source>
</evidence>
<keyword evidence="3" id="KW-1185">Reference proteome</keyword>
<keyword evidence="1" id="KW-1133">Transmembrane helix</keyword>
<name>A0ABR8A6G5_9CYAN</name>
<proteinExistence type="predicted"/>
<protein>
    <recommendedName>
        <fullName evidence="4">Two-component sensor histidine kinase</fullName>
    </recommendedName>
</protein>
<comment type="caution">
    <text evidence="2">The sequence shown here is derived from an EMBL/GenBank/DDBJ whole genome shotgun (WGS) entry which is preliminary data.</text>
</comment>
<organism evidence="2 3">
    <name type="scientific">Calothrix parietina FACHB-288</name>
    <dbReference type="NCBI Taxonomy" id="2692896"/>
    <lineage>
        <taxon>Bacteria</taxon>
        <taxon>Bacillati</taxon>
        <taxon>Cyanobacteriota</taxon>
        <taxon>Cyanophyceae</taxon>
        <taxon>Nostocales</taxon>
        <taxon>Calotrichaceae</taxon>
        <taxon>Calothrix</taxon>
    </lineage>
</organism>
<evidence type="ECO:0000313" key="3">
    <source>
        <dbReference type="Proteomes" id="UP000658514"/>
    </source>
</evidence>
<accession>A0ABR8A6G5</accession>